<comment type="caution">
    <text evidence="3">The sequence shown here is derived from an EMBL/GenBank/DDBJ whole genome shotgun (WGS) entry which is preliminary data.</text>
</comment>
<evidence type="ECO:0000259" key="1">
    <source>
        <dbReference type="Pfam" id="PF14033"/>
    </source>
</evidence>
<dbReference type="AlphaFoldDB" id="A0A4Q2DKF4"/>
<dbReference type="OrthoDB" id="415532at2759"/>
<dbReference type="InterPro" id="IPR025340">
    <property type="entry name" value="DUF4246"/>
</dbReference>
<proteinExistence type="predicted"/>
<accession>A0A4Q2DKF4</accession>
<dbReference type="STRING" id="2316362.A0A4Q2DKF4"/>
<keyword evidence="4" id="KW-1185">Reference proteome</keyword>
<reference evidence="3 4" key="1">
    <citation type="submission" date="2019-01" db="EMBL/GenBank/DDBJ databases">
        <title>Draft genome sequence of Psathyrella aberdarensis IHI B618.</title>
        <authorList>
            <person name="Buettner E."/>
            <person name="Kellner H."/>
        </authorList>
    </citation>
    <scope>NUCLEOTIDE SEQUENCE [LARGE SCALE GENOMIC DNA]</scope>
    <source>
        <strain evidence="3 4">IHI B618</strain>
    </source>
</reference>
<gene>
    <name evidence="3" type="ORF">EST38_g5292</name>
</gene>
<organism evidence="3 4">
    <name type="scientific">Candolleomyces aberdarensis</name>
    <dbReference type="NCBI Taxonomy" id="2316362"/>
    <lineage>
        <taxon>Eukaryota</taxon>
        <taxon>Fungi</taxon>
        <taxon>Dikarya</taxon>
        <taxon>Basidiomycota</taxon>
        <taxon>Agaricomycotina</taxon>
        <taxon>Agaricomycetes</taxon>
        <taxon>Agaricomycetidae</taxon>
        <taxon>Agaricales</taxon>
        <taxon>Agaricineae</taxon>
        <taxon>Psathyrellaceae</taxon>
        <taxon>Candolleomyces</taxon>
    </lineage>
</organism>
<dbReference type="Proteomes" id="UP000290288">
    <property type="component" value="Unassembled WGS sequence"/>
</dbReference>
<dbReference type="EMBL" id="SDEE01000143">
    <property type="protein sequence ID" value="RXW20560.1"/>
    <property type="molecule type" value="Genomic_DNA"/>
</dbReference>
<dbReference type="InterPro" id="IPR049192">
    <property type="entry name" value="DUF4246_C"/>
</dbReference>
<evidence type="ECO:0000313" key="3">
    <source>
        <dbReference type="EMBL" id="RXW20560.1"/>
    </source>
</evidence>
<dbReference type="InterPro" id="IPR049207">
    <property type="entry name" value="DUF4246_N"/>
</dbReference>
<evidence type="ECO:0000313" key="4">
    <source>
        <dbReference type="Proteomes" id="UP000290288"/>
    </source>
</evidence>
<dbReference type="Pfam" id="PF14033">
    <property type="entry name" value="DUF4246"/>
    <property type="match status" value="1"/>
</dbReference>
<dbReference type="PANTHER" id="PTHR33119:SF1">
    <property type="entry name" value="FE2OG DIOXYGENASE DOMAIN-CONTAINING PROTEIN"/>
    <property type="match status" value="1"/>
</dbReference>
<dbReference type="PANTHER" id="PTHR33119">
    <property type="entry name" value="IFI3P"/>
    <property type="match status" value="1"/>
</dbReference>
<dbReference type="Pfam" id="PF21666">
    <property type="entry name" value="DUF4246_N"/>
    <property type="match status" value="1"/>
</dbReference>
<feature type="domain" description="DUF4246" evidence="2">
    <location>
        <begin position="21"/>
        <end position="113"/>
    </location>
</feature>
<evidence type="ECO:0000259" key="2">
    <source>
        <dbReference type="Pfam" id="PF21666"/>
    </source>
</evidence>
<protein>
    <submittedName>
        <fullName evidence="3">Uncharacterized protein</fullName>
    </submittedName>
</protein>
<feature type="domain" description="DUF4246" evidence="1">
    <location>
        <begin position="126"/>
        <end position="552"/>
    </location>
</feature>
<name>A0A4Q2DKF4_9AGAR</name>
<sequence>MLTQPMMSASPPPDFSITHPVPGLGNPLDYIPTKDDPLYVGPPLATALLPVCKEMWQSSCSDEDGVDSIEKNFIPITTLRELSMLQFMNSVTDKPLWDQKIFDAEIVKKWRTETVDNPDVNMTNLMFDHCIAELQYLATNLLPNLKHRAIVVYDGNVVKSDDAVPSTVKLALQDAVKSLEDVPERFKDWHPGSDEKVLDLVHPSLFPLNYGRTKVLKIGERVVGLHDCVSRCGEGEVLRNEDNPPKANTVARGPVWNRSAGVEPYSLKYQWLPCEVDISSHDGARIISYINNLHPGRHSELYGLIEKVIDAAIPLWELTLAPLYDEDFYYSRRLSCEPDYKFRESGDDEDEDEDEYWPREIVVQPEPSTFNIFPEWRRTPEAVDLMELYGKQGRPLQVIVKLANIELTPEKPSYKGGSWHVEGQQNEHIVATAIYYYSCHNIKPSHLAFRQFVSVHNVEGMRYFDQNPHFLHTLFGCHNFSGGVQDVGSVETREGRLLTFPNILQHQVQPFELEDPTKPGHRKILALFLVDPNIRALSTAYVPSQRLDWWQELATVELAKLPLELRDQVFGGIEGFPIKLDEAKEIRLELMEGRKSFVFDHINTVNRMNEFSLCEH</sequence>